<accession>A0A9W6TF76</accession>
<gene>
    <name evidence="1" type="ORF">Plil01_000425700</name>
</gene>
<name>A0A9W6TF76_9STRA</name>
<reference evidence="1" key="1">
    <citation type="submission" date="2023-04" db="EMBL/GenBank/DDBJ databases">
        <title>Phytophthora lilii NBRC 32176.</title>
        <authorList>
            <person name="Ichikawa N."/>
            <person name="Sato H."/>
            <person name="Tonouchi N."/>
        </authorList>
    </citation>
    <scope>NUCLEOTIDE SEQUENCE</scope>
    <source>
        <strain evidence="1">NBRC 32176</strain>
    </source>
</reference>
<keyword evidence="2" id="KW-1185">Reference proteome</keyword>
<dbReference type="Proteomes" id="UP001165083">
    <property type="component" value="Unassembled WGS sequence"/>
</dbReference>
<proteinExistence type="predicted"/>
<sequence length="106" mass="12012">MNNIAILQQLLDPEEPIFEPQRVGSEDVFSASAEIGDSDNEPYNPELSKSPVKVLDISSSQVKRRVVAIAKQDYGKLKYKDESIFYLEDESEPDKPTASEHKWLTQ</sequence>
<organism evidence="1 2">
    <name type="scientific">Phytophthora lilii</name>
    <dbReference type="NCBI Taxonomy" id="2077276"/>
    <lineage>
        <taxon>Eukaryota</taxon>
        <taxon>Sar</taxon>
        <taxon>Stramenopiles</taxon>
        <taxon>Oomycota</taxon>
        <taxon>Peronosporomycetes</taxon>
        <taxon>Peronosporales</taxon>
        <taxon>Peronosporaceae</taxon>
        <taxon>Phytophthora</taxon>
    </lineage>
</organism>
<dbReference type="AlphaFoldDB" id="A0A9W6TF76"/>
<evidence type="ECO:0000313" key="2">
    <source>
        <dbReference type="Proteomes" id="UP001165083"/>
    </source>
</evidence>
<protein>
    <submittedName>
        <fullName evidence="1">Unnamed protein product</fullName>
    </submittedName>
</protein>
<evidence type="ECO:0000313" key="1">
    <source>
        <dbReference type="EMBL" id="GMF13820.1"/>
    </source>
</evidence>
<comment type="caution">
    <text evidence="1">The sequence shown here is derived from an EMBL/GenBank/DDBJ whole genome shotgun (WGS) entry which is preliminary data.</text>
</comment>
<dbReference type="EMBL" id="BSXW01000172">
    <property type="protein sequence ID" value="GMF13820.1"/>
    <property type="molecule type" value="Genomic_DNA"/>
</dbReference>
<dbReference type="OrthoDB" id="129353at2759"/>